<dbReference type="PANTHER" id="PTHR33525:SF4">
    <property type="entry name" value="CYCLIC DI-GMP PHOSPHODIESTERASE CDGJ"/>
    <property type="match status" value="1"/>
</dbReference>
<dbReference type="Proteomes" id="UP000680158">
    <property type="component" value="Unassembled WGS sequence"/>
</dbReference>
<proteinExistence type="predicted"/>
<dbReference type="Pfam" id="PF08668">
    <property type="entry name" value="HDOD"/>
    <property type="match status" value="1"/>
</dbReference>
<reference evidence="2 3" key="1">
    <citation type="submission" date="2021-04" db="EMBL/GenBank/DDBJ databases">
        <title>novel species isolated from subtropical streams in China.</title>
        <authorList>
            <person name="Lu H."/>
        </authorList>
    </citation>
    <scope>NUCLEOTIDE SEQUENCE [LARGE SCALE GENOMIC DNA]</scope>
    <source>
        <strain evidence="2 3">BYS107W</strain>
    </source>
</reference>
<name>A0A941DIB3_9BURK</name>
<comment type="caution">
    <text evidence="2">The sequence shown here is derived from an EMBL/GenBank/DDBJ whole genome shotgun (WGS) entry which is preliminary data.</text>
</comment>
<dbReference type="RefSeq" id="WP_212685434.1">
    <property type="nucleotide sequence ID" value="NZ_JAGSPM010000011.1"/>
</dbReference>
<evidence type="ECO:0000259" key="1">
    <source>
        <dbReference type="PROSITE" id="PS51833"/>
    </source>
</evidence>
<feature type="domain" description="HDOD" evidence="1">
    <location>
        <begin position="182"/>
        <end position="378"/>
    </location>
</feature>
<dbReference type="Gene3D" id="1.10.3210.10">
    <property type="entry name" value="Hypothetical protein af1432"/>
    <property type="match status" value="1"/>
</dbReference>
<dbReference type="EMBL" id="JAGSPM010000011">
    <property type="protein sequence ID" value="MBR7748095.1"/>
    <property type="molecule type" value="Genomic_DNA"/>
</dbReference>
<dbReference type="AlphaFoldDB" id="A0A941DIB3"/>
<organism evidence="2 3">
    <name type="scientific">Undibacterium baiyunense</name>
    <dbReference type="NCBI Taxonomy" id="2828731"/>
    <lineage>
        <taxon>Bacteria</taxon>
        <taxon>Pseudomonadati</taxon>
        <taxon>Pseudomonadota</taxon>
        <taxon>Betaproteobacteria</taxon>
        <taxon>Burkholderiales</taxon>
        <taxon>Oxalobacteraceae</taxon>
        <taxon>Undibacterium</taxon>
    </lineage>
</organism>
<dbReference type="SUPFAM" id="SSF109604">
    <property type="entry name" value="HD-domain/PDEase-like"/>
    <property type="match status" value="1"/>
</dbReference>
<evidence type="ECO:0000313" key="3">
    <source>
        <dbReference type="Proteomes" id="UP000680158"/>
    </source>
</evidence>
<gene>
    <name evidence="2" type="ORF">KDM92_16025</name>
</gene>
<protein>
    <submittedName>
        <fullName evidence="2">HDOD domain-containing protein</fullName>
    </submittedName>
</protein>
<sequence length="393" mass="44583">MIPIATLLPIVSNQQKILGLLPSFIEKNDAQSLEFLAYLSQIDFFDKLSSLLFFVPFDHPSSLPLDFETREYSKHVVLCFKEANCDTKEAQQILKHLHQSGVRVMMDEFCSKSQLLWPDTRGIAIDGEKGIPSHIQPWLMNLQHSQHLAKNLHSTQNFEQAQSAGFSFFSGDFAFSSSNQARSADPTARSRLLKLLGLVSKDADSKELENLFKQDPTLSFMLFKLVSSAAFAQTVKVNSFVQAINLLGRRQLQRWLQLLLYARQSTQGTSLNPLMLRAAYRAAMMEAICREQGGDRDAQDAAFMVGMFSLLDLLFACPLWEIVKPLSLSDEVRDALLERSGKLGESLRLVELADRSISNEHETRMQECQLSIDTYYENLIYAYCWVNQVCQDM</sequence>
<dbReference type="PANTHER" id="PTHR33525">
    <property type="match status" value="1"/>
</dbReference>
<keyword evidence="3" id="KW-1185">Reference proteome</keyword>
<dbReference type="InterPro" id="IPR013976">
    <property type="entry name" value="HDOD"/>
</dbReference>
<dbReference type="InterPro" id="IPR052340">
    <property type="entry name" value="RNase_Y/CdgJ"/>
</dbReference>
<dbReference type="PROSITE" id="PS51833">
    <property type="entry name" value="HDOD"/>
    <property type="match status" value="1"/>
</dbReference>
<evidence type="ECO:0000313" key="2">
    <source>
        <dbReference type="EMBL" id="MBR7748095.1"/>
    </source>
</evidence>
<accession>A0A941DIB3</accession>